<feature type="signal peptide" evidence="1">
    <location>
        <begin position="1"/>
        <end position="20"/>
    </location>
</feature>
<reference evidence="3 4" key="1">
    <citation type="submission" date="2015-01" db="EMBL/GenBank/DDBJ databases">
        <title>The Genome Sequence of Rhinocladiella mackenzie CBS 650.93.</title>
        <authorList>
            <consortium name="The Broad Institute Genomics Platform"/>
            <person name="Cuomo C."/>
            <person name="de Hoog S."/>
            <person name="Gorbushina A."/>
            <person name="Stielow B."/>
            <person name="Teixiera M."/>
            <person name="Abouelleil A."/>
            <person name="Chapman S.B."/>
            <person name="Priest M."/>
            <person name="Young S.K."/>
            <person name="Wortman J."/>
            <person name="Nusbaum C."/>
            <person name="Birren B."/>
        </authorList>
    </citation>
    <scope>NUCLEOTIDE SEQUENCE [LARGE SCALE GENOMIC DNA]</scope>
    <source>
        <strain evidence="3 4">CBS 650.93</strain>
    </source>
</reference>
<dbReference type="Gene3D" id="2.170.270.10">
    <property type="entry name" value="SET domain"/>
    <property type="match status" value="1"/>
</dbReference>
<dbReference type="Gene3D" id="1.25.40.10">
    <property type="entry name" value="Tetratricopeptide repeat domain"/>
    <property type="match status" value="1"/>
</dbReference>
<evidence type="ECO:0000313" key="4">
    <source>
        <dbReference type="Proteomes" id="UP000053617"/>
    </source>
</evidence>
<dbReference type="PROSITE" id="PS50280">
    <property type="entry name" value="SET"/>
    <property type="match status" value="1"/>
</dbReference>
<dbReference type="EMBL" id="KN847477">
    <property type="protein sequence ID" value="KIX06446.1"/>
    <property type="molecule type" value="Genomic_DNA"/>
</dbReference>
<dbReference type="CDD" id="cd20071">
    <property type="entry name" value="SET_SMYD"/>
    <property type="match status" value="1"/>
</dbReference>
<dbReference type="SMART" id="SM00317">
    <property type="entry name" value="SET"/>
    <property type="match status" value="1"/>
</dbReference>
<dbReference type="Proteomes" id="UP000053617">
    <property type="component" value="Unassembled WGS sequence"/>
</dbReference>
<evidence type="ECO:0000259" key="2">
    <source>
        <dbReference type="PROSITE" id="PS50280"/>
    </source>
</evidence>
<accession>A0A0D2ITF9</accession>
<evidence type="ECO:0000313" key="3">
    <source>
        <dbReference type="EMBL" id="KIX06446.1"/>
    </source>
</evidence>
<protein>
    <recommendedName>
        <fullName evidence="2">SET domain-containing protein</fullName>
    </recommendedName>
</protein>
<dbReference type="InterPro" id="IPR046341">
    <property type="entry name" value="SET_dom_sf"/>
</dbReference>
<gene>
    <name evidence="3" type="ORF">Z518_04422</name>
</gene>
<name>A0A0D2ITF9_9EURO</name>
<dbReference type="VEuPathDB" id="FungiDB:Z518_04422"/>
<dbReference type="HOGENOM" id="CLU_028281_6_1_1"/>
<dbReference type="PANTHER" id="PTHR47332:SF6">
    <property type="entry name" value="SET DOMAIN-CONTAINING PROTEIN"/>
    <property type="match status" value="1"/>
</dbReference>
<dbReference type="OrthoDB" id="265717at2759"/>
<evidence type="ECO:0000256" key="1">
    <source>
        <dbReference type="SAM" id="SignalP"/>
    </source>
</evidence>
<dbReference type="SUPFAM" id="SSF82199">
    <property type="entry name" value="SET domain"/>
    <property type="match status" value="1"/>
</dbReference>
<dbReference type="InterPro" id="IPR001214">
    <property type="entry name" value="SET_dom"/>
</dbReference>
<dbReference type="STRING" id="1442369.A0A0D2ITF9"/>
<dbReference type="GeneID" id="25292493"/>
<sequence>MRTACLTLVALSCLYPSTLCLGVEDSLYHIELQQLLQSGELDLHFDESSDSTAFGTWSYEPTCTPKLDALDSPLCVYTNKTFSRGRGISIFTTPQIAESFAALPPFRDANVLAEHDINGFRGNWYTREVSGKGIGMFAKHALDRGDLITAYTPVVLAYAENLLASQEREKFLQTAINQLPVPTAELFVNLASVYGNGPDRKIQGIVGANNFALQVGGKRHLAVFPETSRMNHACTPNAQFYLNDSLLTHWVHATRSIEKGEEITIAYYDPLEPYVKRQKYLRDSFHFVCQCPRCLRGEAGDDALTEIDALQKSLGDWGIDSSASVKQAERLIQTFQDQGLDGYLDPAYCHAALTYNAAGSVRGAKKYVQLAIEAIKLRLGPWAPDLPVWKEMLDNPTGHWSWRRRKRG</sequence>
<dbReference type="InterPro" id="IPR011990">
    <property type="entry name" value="TPR-like_helical_dom_sf"/>
</dbReference>
<dbReference type="InterPro" id="IPR053185">
    <property type="entry name" value="SET_domain_protein"/>
</dbReference>
<dbReference type="Pfam" id="PF00856">
    <property type="entry name" value="SET"/>
    <property type="match status" value="1"/>
</dbReference>
<feature type="domain" description="SET" evidence="2">
    <location>
        <begin position="122"/>
        <end position="268"/>
    </location>
</feature>
<dbReference type="PANTHER" id="PTHR47332">
    <property type="entry name" value="SET DOMAIN-CONTAINING PROTEIN 5"/>
    <property type="match status" value="1"/>
</dbReference>
<keyword evidence="1" id="KW-0732">Signal</keyword>
<proteinExistence type="predicted"/>
<dbReference type="AlphaFoldDB" id="A0A0D2ITF9"/>
<dbReference type="RefSeq" id="XP_013273582.1">
    <property type="nucleotide sequence ID" value="XM_013418128.1"/>
</dbReference>
<keyword evidence="4" id="KW-1185">Reference proteome</keyword>
<organism evidence="3 4">
    <name type="scientific">Rhinocladiella mackenziei CBS 650.93</name>
    <dbReference type="NCBI Taxonomy" id="1442369"/>
    <lineage>
        <taxon>Eukaryota</taxon>
        <taxon>Fungi</taxon>
        <taxon>Dikarya</taxon>
        <taxon>Ascomycota</taxon>
        <taxon>Pezizomycotina</taxon>
        <taxon>Eurotiomycetes</taxon>
        <taxon>Chaetothyriomycetidae</taxon>
        <taxon>Chaetothyriales</taxon>
        <taxon>Herpotrichiellaceae</taxon>
        <taxon>Rhinocladiella</taxon>
    </lineage>
</organism>
<feature type="chain" id="PRO_5002244294" description="SET domain-containing protein" evidence="1">
    <location>
        <begin position="21"/>
        <end position="408"/>
    </location>
</feature>